<keyword evidence="3" id="KW-0732">Signal</keyword>
<dbReference type="Pfam" id="PF13365">
    <property type="entry name" value="Trypsin_2"/>
    <property type="match status" value="1"/>
</dbReference>
<dbReference type="EMBL" id="NSKE01000004">
    <property type="protein sequence ID" value="PAU94410.1"/>
    <property type="molecule type" value="Genomic_DNA"/>
</dbReference>
<protein>
    <recommendedName>
        <fullName evidence="9">PDZ domain-containing protein</fullName>
    </recommendedName>
</protein>
<dbReference type="SMART" id="SM00228">
    <property type="entry name" value="PDZ"/>
    <property type="match status" value="2"/>
</dbReference>
<dbReference type="InterPro" id="IPR011782">
    <property type="entry name" value="Pept_S1C_Do"/>
</dbReference>
<sequence length="498" mass="53438">MEKIRSSNLLWAFLAVLIVGFYTVDLPTNNASVLSLPGFSSDKKVKQSETPPSKTIGKLNDAIVDIADKSKQAVVTVKVTQKVEARPNPLSQFFGNPRQQPQEYQRRGQGSGVIVSNKGHILTNNHVVENASEVEVQLFNDKRYDAEVIGSDPLTDIAVLKIDAEELSVVKLGNSEQLRVGEMVLAIGSPLQASLAHSVSMGIVSAKGRSVGIIEQGAGYENFIQTDAAINPGNSGGALVNMDGELIGINTAIASRSGGSDGIGFAVPIDIAKNVMKSIIENGRVVRGYLGIQMGGEVDATMAKALGLDEAYGIIVGSVPEDGPAAKAGLQEDDIIQTINGEPVRSWSSLRTSIGTSPPGTDVKLEIIRDEEKQTITVTLGEQPEEMMSAMQPGQSSEPNMEKKLGFKVEELTPRIAQELELSQNQDGVVVAQISRQSEAYRQGLRRGHVITEVNRSSISNKRDFIGAMNNIVEKEKEVALLRVLSPNGNSQLIAFEL</sequence>
<evidence type="ECO:0000259" key="9">
    <source>
        <dbReference type="PROSITE" id="PS50106"/>
    </source>
</evidence>
<evidence type="ECO:0000256" key="5">
    <source>
        <dbReference type="ARBA" id="ARBA00022801"/>
    </source>
</evidence>
<feature type="active site" description="Charge relay system" evidence="7">
    <location>
        <position position="126"/>
    </location>
</feature>
<evidence type="ECO:0000256" key="4">
    <source>
        <dbReference type="ARBA" id="ARBA00022737"/>
    </source>
</evidence>
<evidence type="ECO:0000256" key="7">
    <source>
        <dbReference type="PIRSR" id="PIRSR611782-1"/>
    </source>
</evidence>
<dbReference type="SUPFAM" id="SSF50156">
    <property type="entry name" value="PDZ domain-like"/>
    <property type="match status" value="2"/>
</dbReference>
<dbReference type="GO" id="GO:0006508">
    <property type="term" value="P:proteolysis"/>
    <property type="evidence" value="ECO:0007669"/>
    <property type="project" value="UniProtKB-KW"/>
</dbReference>
<dbReference type="PRINTS" id="PR00834">
    <property type="entry name" value="PROTEASES2C"/>
</dbReference>
<dbReference type="InterPro" id="IPR036034">
    <property type="entry name" value="PDZ_sf"/>
</dbReference>
<evidence type="ECO:0000256" key="3">
    <source>
        <dbReference type="ARBA" id="ARBA00022729"/>
    </source>
</evidence>
<dbReference type="Proteomes" id="UP000218831">
    <property type="component" value="Unassembled WGS sequence"/>
</dbReference>
<comment type="similarity">
    <text evidence="1">Belongs to the peptidase S1C family.</text>
</comment>
<keyword evidence="6" id="KW-0720">Serine protease</keyword>
<feature type="binding site" evidence="8">
    <location>
        <begin position="290"/>
        <end position="295"/>
    </location>
    <ligand>
        <name>substrate</name>
    </ligand>
</feature>
<dbReference type="AlphaFoldDB" id="A0A2A2GB35"/>
<feature type="active site" description="Charge relay system" evidence="7">
    <location>
        <position position="235"/>
    </location>
</feature>
<dbReference type="PANTHER" id="PTHR22939:SF129">
    <property type="entry name" value="SERINE PROTEASE HTRA2, MITOCHONDRIAL"/>
    <property type="match status" value="1"/>
</dbReference>
<evidence type="ECO:0000313" key="11">
    <source>
        <dbReference type="Proteomes" id="UP000218831"/>
    </source>
</evidence>
<evidence type="ECO:0000256" key="8">
    <source>
        <dbReference type="PIRSR" id="PIRSR611782-2"/>
    </source>
</evidence>
<evidence type="ECO:0000256" key="2">
    <source>
        <dbReference type="ARBA" id="ARBA00022670"/>
    </source>
</evidence>
<dbReference type="InterPro" id="IPR009003">
    <property type="entry name" value="Peptidase_S1_PA"/>
</dbReference>
<comment type="caution">
    <text evidence="10">The sequence shown here is derived from an EMBL/GenBank/DDBJ whole genome shotgun (WGS) entry which is preliminary data.</text>
</comment>
<keyword evidence="5" id="KW-0378">Hydrolase</keyword>
<feature type="binding site" evidence="8">
    <location>
        <position position="156"/>
    </location>
    <ligand>
        <name>substrate</name>
    </ligand>
</feature>
<keyword evidence="4" id="KW-0677">Repeat</keyword>
<evidence type="ECO:0000313" key="10">
    <source>
        <dbReference type="EMBL" id="PAU94410.1"/>
    </source>
</evidence>
<feature type="binding site" evidence="8">
    <location>
        <position position="126"/>
    </location>
    <ligand>
        <name>substrate</name>
    </ligand>
</feature>
<dbReference type="InterPro" id="IPR001940">
    <property type="entry name" value="Peptidase_S1C"/>
</dbReference>
<gene>
    <name evidence="10" type="ORF">CK503_06310</name>
</gene>
<keyword evidence="11" id="KW-1185">Reference proteome</keyword>
<dbReference type="Pfam" id="PF13180">
    <property type="entry name" value="PDZ_2"/>
    <property type="match status" value="1"/>
</dbReference>
<dbReference type="NCBIfam" id="TIGR02037">
    <property type="entry name" value="degP_htrA_DO"/>
    <property type="match status" value="1"/>
</dbReference>
<proteinExistence type="inferred from homology"/>
<dbReference type="Pfam" id="PF00595">
    <property type="entry name" value="PDZ"/>
    <property type="match status" value="1"/>
</dbReference>
<name>A0A2A2GB35_9BACT</name>
<dbReference type="OrthoDB" id="9758917at2"/>
<dbReference type="InterPro" id="IPR001478">
    <property type="entry name" value="PDZ"/>
</dbReference>
<dbReference type="RefSeq" id="WP_095605951.1">
    <property type="nucleotide sequence ID" value="NZ_NSKE01000004.1"/>
</dbReference>
<dbReference type="CDD" id="cd10839">
    <property type="entry name" value="cpPDZ1_DegP-like"/>
    <property type="match status" value="1"/>
</dbReference>
<dbReference type="PANTHER" id="PTHR22939">
    <property type="entry name" value="SERINE PROTEASE FAMILY S1C HTRA-RELATED"/>
    <property type="match status" value="1"/>
</dbReference>
<organism evidence="10 11">
    <name type="scientific">Fodinibius salipaludis</name>
    <dbReference type="NCBI Taxonomy" id="2032627"/>
    <lineage>
        <taxon>Bacteria</taxon>
        <taxon>Pseudomonadati</taxon>
        <taxon>Balneolota</taxon>
        <taxon>Balneolia</taxon>
        <taxon>Balneolales</taxon>
        <taxon>Balneolaceae</taxon>
        <taxon>Fodinibius</taxon>
    </lineage>
</organism>
<dbReference type="SUPFAM" id="SSF50494">
    <property type="entry name" value="Trypsin-like serine proteases"/>
    <property type="match status" value="1"/>
</dbReference>
<feature type="binding site" evidence="8">
    <location>
        <begin position="233"/>
        <end position="235"/>
    </location>
    <ligand>
        <name>substrate</name>
    </ligand>
</feature>
<reference evidence="10 11" key="1">
    <citation type="submission" date="2017-08" db="EMBL/GenBank/DDBJ databases">
        <title>Aliifodinibius alkalisoli sp. nov., isolated from saline alkaline soil.</title>
        <authorList>
            <person name="Liu D."/>
            <person name="Zhang G."/>
        </authorList>
    </citation>
    <scope>NUCLEOTIDE SEQUENCE [LARGE SCALE GENOMIC DNA]</scope>
    <source>
        <strain evidence="10 11">WN023</strain>
    </source>
</reference>
<dbReference type="PROSITE" id="PS50106">
    <property type="entry name" value="PDZ"/>
    <property type="match status" value="1"/>
</dbReference>
<keyword evidence="2" id="KW-0645">Protease</keyword>
<evidence type="ECO:0000256" key="1">
    <source>
        <dbReference type="ARBA" id="ARBA00010541"/>
    </source>
</evidence>
<accession>A0A2A2GB35</accession>
<dbReference type="Gene3D" id="2.30.42.10">
    <property type="match status" value="2"/>
</dbReference>
<dbReference type="GO" id="GO:0004252">
    <property type="term" value="F:serine-type endopeptidase activity"/>
    <property type="evidence" value="ECO:0007669"/>
    <property type="project" value="InterPro"/>
</dbReference>
<feature type="domain" description="PDZ" evidence="9">
    <location>
        <begin position="279"/>
        <end position="371"/>
    </location>
</feature>
<feature type="active site" description="Charge relay system" evidence="7">
    <location>
        <position position="156"/>
    </location>
</feature>
<dbReference type="Gene3D" id="2.40.10.120">
    <property type="match status" value="1"/>
</dbReference>
<evidence type="ECO:0000256" key="6">
    <source>
        <dbReference type="ARBA" id="ARBA00022825"/>
    </source>
</evidence>